<gene>
    <name evidence="1" type="ORF">A9Q02_21000</name>
</gene>
<comment type="caution">
    <text evidence="1">The sequence shown here is derived from an EMBL/GenBank/DDBJ whole genome shotgun (WGS) entry which is preliminary data.</text>
</comment>
<organism evidence="1 2">
    <name type="scientific">Candidatus Chloroploca asiatica</name>
    <dbReference type="NCBI Taxonomy" id="1506545"/>
    <lineage>
        <taxon>Bacteria</taxon>
        <taxon>Bacillati</taxon>
        <taxon>Chloroflexota</taxon>
        <taxon>Chloroflexia</taxon>
        <taxon>Chloroflexales</taxon>
        <taxon>Chloroflexineae</taxon>
        <taxon>Oscillochloridaceae</taxon>
        <taxon>Candidatus Chloroploca</taxon>
    </lineage>
</organism>
<dbReference type="Proteomes" id="UP000220922">
    <property type="component" value="Unassembled WGS sequence"/>
</dbReference>
<dbReference type="RefSeq" id="WP_097650336.1">
    <property type="nucleotide sequence ID" value="NZ_LYXE01000006.1"/>
</dbReference>
<evidence type="ECO:0008006" key="3">
    <source>
        <dbReference type="Google" id="ProtNLM"/>
    </source>
</evidence>
<accession>A0A2H3L7Z6</accession>
<evidence type="ECO:0000313" key="2">
    <source>
        <dbReference type="Proteomes" id="UP000220922"/>
    </source>
</evidence>
<name>A0A2H3L7Z6_9CHLR</name>
<proteinExistence type="predicted"/>
<dbReference type="AlphaFoldDB" id="A0A2H3L7Z6"/>
<evidence type="ECO:0000313" key="1">
    <source>
        <dbReference type="EMBL" id="PDW01360.1"/>
    </source>
</evidence>
<protein>
    <recommendedName>
        <fullName evidence="3">YgiT-type zinc finger domain-containing protein</fullName>
    </recommendedName>
</protein>
<dbReference type="EMBL" id="LYXE01000006">
    <property type="protein sequence ID" value="PDW01360.1"/>
    <property type="molecule type" value="Genomic_DNA"/>
</dbReference>
<dbReference type="OrthoDB" id="466160at2"/>
<keyword evidence="2" id="KW-1185">Reference proteome</keyword>
<reference evidence="1 2" key="1">
    <citation type="submission" date="2016-05" db="EMBL/GenBank/DDBJ databases">
        <authorList>
            <person name="Lavstsen T."/>
            <person name="Jespersen J.S."/>
        </authorList>
    </citation>
    <scope>NUCLEOTIDE SEQUENCE [LARGE SCALE GENOMIC DNA]</scope>
    <source>
        <strain evidence="1 2">B7-9</strain>
    </source>
</reference>
<sequence>MSTYTWNEHFEAQEVTYILELGDEIIVVEHVPARVNVETGERLFAPETVVRLQAIVQSRPAPQRVLRAPVFDFAA</sequence>